<organism evidence="1 2">
    <name type="scientific">Roseovarius lutimaris</name>
    <dbReference type="NCBI Taxonomy" id="1005928"/>
    <lineage>
        <taxon>Bacteria</taxon>
        <taxon>Pseudomonadati</taxon>
        <taxon>Pseudomonadota</taxon>
        <taxon>Alphaproteobacteria</taxon>
        <taxon>Rhodobacterales</taxon>
        <taxon>Roseobacteraceae</taxon>
        <taxon>Roseovarius</taxon>
    </lineage>
</organism>
<accession>A0A1I4ZRW7</accession>
<evidence type="ECO:0000313" key="1">
    <source>
        <dbReference type="EMBL" id="SFN52991.1"/>
    </source>
</evidence>
<evidence type="ECO:0000313" key="2">
    <source>
        <dbReference type="Proteomes" id="UP000198599"/>
    </source>
</evidence>
<dbReference type="AlphaFoldDB" id="A0A1I4ZRW7"/>
<reference evidence="2" key="1">
    <citation type="submission" date="2016-10" db="EMBL/GenBank/DDBJ databases">
        <authorList>
            <person name="Varghese N."/>
            <person name="Submissions S."/>
        </authorList>
    </citation>
    <scope>NUCLEOTIDE SEQUENCE [LARGE SCALE GENOMIC DNA]</scope>
    <source>
        <strain evidence="2">DSM 28463</strain>
    </source>
</reference>
<name>A0A1I4ZRW7_9RHOB</name>
<sequence length="285" mass="32143">MPEFQDKFIAFVDLLGFKEKIALAEIGDGFSLENIFELTRELELTAFQESLNEYGPSTCPGANKLSSDLDFNVTQISDCAIISCEVSEAGLVNLVHAIFQIVFRLMQKGILVRGCLTRGSVYHNGRHIFGSGYHKALDGERSVTFSSKNEQDKRPPFVELSREVVEYQNTISDVQARETLAKLTLHRNSVSAVYPFNHMGLFLDSIRQVYLSGDVEEAQRRLIIIVEGLKNCRKLVEQGVDGAGEQEKRYANHYVECISEAVENLETRFQEMKSFNEPYPQAKAT</sequence>
<protein>
    <submittedName>
        <fullName evidence="1">Uncharacterized protein</fullName>
    </submittedName>
</protein>
<keyword evidence="2" id="KW-1185">Reference proteome</keyword>
<dbReference type="STRING" id="1005928.SAMN04487859_10465"/>
<dbReference type="OrthoDB" id="8235971at2"/>
<gene>
    <name evidence="1" type="ORF">SAMN04487859_10465</name>
</gene>
<dbReference type="EMBL" id="FOVP01000004">
    <property type="protein sequence ID" value="SFN52991.1"/>
    <property type="molecule type" value="Genomic_DNA"/>
</dbReference>
<dbReference type="Proteomes" id="UP000198599">
    <property type="component" value="Unassembled WGS sequence"/>
</dbReference>
<proteinExistence type="predicted"/>
<dbReference type="RefSeq" id="WP_092835240.1">
    <property type="nucleotide sequence ID" value="NZ_FOVP01000004.1"/>
</dbReference>